<gene>
    <name evidence="2" type="ORF">C0Q70_01349</name>
</gene>
<feature type="compositionally biased region" description="Low complexity" evidence="1">
    <location>
        <begin position="1"/>
        <end position="14"/>
    </location>
</feature>
<keyword evidence="3" id="KW-1185">Reference proteome</keyword>
<evidence type="ECO:0000313" key="2">
    <source>
        <dbReference type="EMBL" id="PVD38727.1"/>
    </source>
</evidence>
<sequence>MSPSVTTVRTTTLTAKPHAERHHTPHCIQQRLRRGEGFSVHMEGKAATVHSRVLQGSATESAPAQTSS</sequence>
<comment type="caution">
    <text evidence="2">The sequence shown here is derived from an EMBL/GenBank/DDBJ whole genome shotgun (WGS) entry which is preliminary data.</text>
</comment>
<dbReference type="EMBL" id="PZQS01000001">
    <property type="protein sequence ID" value="PVD38727.1"/>
    <property type="molecule type" value="Genomic_DNA"/>
</dbReference>
<protein>
    <submittedName>
        <fullName evidence="2">Uncharacterized protein</fullName>
    </submittedName>
</protein>
<evidence type="ECO:0000256" key="1">
    <source>
        <dbReference type="SAM" id="MobiDB-lite"/>
    </source>
</evidence>
<organism evidence="2 3">
    <name type="scientific">Pomacea canaliculata</name>
    <name type="common">Golden apple snail</name>
    <dbReference type="NCBI Taxonomy" id="400727"/>
    <lineage>
        <taxon>Eukaryota</taxon>
        <taxon>Metazoa</taxon>
        <taxon>Spiralia</taxon>
        <taxon>Lophotrochozoa</taxon>
        <taxon>Mollusca</taxon>
        <taxon>Gastropoda</taxon>
        <taxon>Caenogastropoda</taxon>
        <taxon>Architaenioglossa</taxon>
        <taxon>Ampullarioidea</taxon>
        <taxon>Ampullariidae</taxon>
        <taxon>Pomacea</taxon>
    </lineage>
</organism>
<evidence type="ECO:0000313" key="3">
    <source>
        <dbReference type="Proteomes" id="UP000245119"/>
    </source>
</evidence>
<proteinExistence type="predicted"/>
<reference evidence="2 3" key="1">
    <citation type="submission" date="2018-04" db="EMBL/GenBank/DDBJ databases">
        <title>The genome of golden apple snail Pomacea canaliculata provides insight into stress tolerance and invasive adaptation.</title>
        <authorList>
            <person name="Liu C."/>
            <person name="Liu B."/>
            <person name="Ren Y."/>
            <person name="Zhang Y."/>
            <person name="Wang H."/>
            <person name="Li S."/>
            <person name="Jiang F."/>
            <person name="Yin L."/>
            <person name="Zhang G."/>
            <person name="Qian W."/>
            <person name="Fan W."/>
        </authorList>
    </citation>
    <scope>NUCLEOTIDE SEQUENCE [LARGE SCALE GENOMIC DNA]</scope>
    <source>
        <strain evidence="2">SZHN2017</strain>
        <tissue evidence="2">Muscle</tissue>
    </source>
</reference>
<accession>A0A2T7PZA3</accession>
<name>A0A2T7PZA3_POMCA</name>
<feature type="region of interest" description="Disordered" evidence="1">
    <location>
        <begin position="1"/>
        <end position="28"/>
    </location>
</feature>
<dbReference type="AlphaFoldDB" id="A0A2T7PZA3"/>
<dbReference type="Proteomes" id="UP000245119">
    <property type="component" value="Linkage Group LG1"/>
</dbReference>